<gene>
    <name evidence="4" type="ORF">H4W34_006887</name>
</gene>
<reference evidence="4 5" key="1">
    <citation type="submission" date="2020-10" db="EMBL/GenBank/DDBJ databases">
        <title>Sequencing the genomes of 1000 actinobacteria strains.</title>
        <authorList>
            <person name="Klenk H.-P."/>
        </authorList>
    </citation>
    <scope>NUCLEOTIDE SEQUENCE [LARGE SCALE GENOMIC DNA]</scope>
    <source>
        <strain evidence="4 5">DSM 46744</strain>
    </source>
</reference>
<feature type="region of interest" description="Disordered" evidence="2">
    <location>
        <begin position="36"/>
        <end position="63"/>
    </location>
</feature>
<evidence type="ECO:0000313" key="5">
    <source>
        <dbReference type="Proteomes" id="UP000627838"/>
    </source>
</evidence>
<dbReference type="PROSITE" id="PS50006">
    <property type="entry name" value="FHA_DOMAIN"/>
    <property type="match status" value="1"/>
</dbReference>
<evidence type="ECO:0000313" key="4">
    <source>
        <dbReference type="EMBL" id="MBE1537054.1"/>
    </source>
</evidence>
<keyword evidence="1" id="KW-0597">Phosphoprotein</keyword>
<feature type="compositionally biased region" description="Low complexity" evidence="2">
    <location>
        <begin position="43"/>
        <end position="56"/>
    </location>
</feature>
<keyword evidence="5" id="KW-1185">Reference proteome</keyword>
<evidence type="ECO:0000256" key="1">
    <source>
        <dbReference type="ARBA" id="ARBA00022553"/>
    </source>
</evidence>
<proteinExistence type="predicted"/>
<evidence type="ECO:0000256" key="2">
    <source>
        <dbReference type="SAM" id="MobiDB-lite"/>
    </source>
</evidence>
<dbReference type="SMART" id="SM00240">
    <property type="entry name" value="FHA"/>
    <property type="match status" value="1"/>
</dbReference>
<dbReference type="InterPro" id="IPR008984">
    <property type="entry name" value="SMAD_FHA_dom_sf"/>
</dbReference>
<name>A0ABR9K2H7_9ACTN</name>
<feature type="domain" description="FHA" evidence="3">
    <location>
        <begin position="84"/>
        <end position="137"/>
    </location>
</feature>
<protein>
    <recommendedName>
        <fullName evidence="3">FHA domain-containing protein</fullName>
    </recommendedName>
</protein>
<dbReference type="InterPro" id="IPR000253">
    <property type="entry name" value="FHA_dom"/>
</dbReference>
<organism evidence="4 5">
    <name type="scientific">Actinomadura algeriensis</name>
    <dbReference type="NCBI Taxonomy" id="1679523"/>
    <lineage>
        <taxon>Bacteria</taxon>
        <taxon>Bacillati</taxon>
        <taxon>Actinomycetota</taxon>
        <taxon>Actinomycetes</taxon>
        <taxon>Streptosporangiales</taxon>
        <taxon>Thermomonosporaceae</taxon>
        <taxon>Actinomadura</taxon>
    </lineage>
</organism>
<dbReference type="Pfam" id="PF00498">
    <property type="entry name" value="FHA"/>
    <property type="match status" value="1"/>
</dbReference>
<dbReference type="RefSeq" id="WP_192762992.1">
    <property type="nucleotide sequence ID" value="NZ_JADBDZ010000001.1"/>
</dbReference>
<dbReference type="EMBL" id="JADBDZ010000001">
    <property type="protein sequence ID" value="MBE1537054.1"/>
    <property type="molecule type" value="Genomic_DNA"/>
</dbReference>
<comment type="caution">
    <text evidence="4">The sequence shown here is derived from an EMBL/GenBank/DDBJ whole genome shotgun (WGS) entry which is preliminary data.</text>
</comment>
<dbReference type="Proteomes" id="UP000627838">
    <property type="component" value="Unassembled WGS sequence"/>
</dbReference>
<sequence>MAELTYRCPVEPDSCPAGDEPGSCEEHFEPWEFMPEYAPPAAPEAGTPDGGTAADAGTGGPGGTGTEIALLFEGTILPVPPEGMRIGRTCSPWKTVPGFADLHQVSREHARLDWRDGVLMVTDLTSTNGTYVDGTEIAEPAPLRPGAALRLGENVHLTVAELDEFGLPRT</sequence>
<dbReference type="Gene3D" id="2.60.200.20">
    <property type="match status" value="1"/>
</dbReference>
<dbReference type="SUPFAM" id="SSF49879">
    <property type="entry name" value="SMAD/FHA domain"/>
    <property type="match status" value="1"/>
</dbReference>
<evidence type="ECO:0000259" key="3">
    <source>
        <dbReference type="PROSITE" id="PS50006"/>
    </source>
</evidence>
<accession>A0ABR9K2H7</accession>
<dbReference type="CDD" id="cd00060">
    <property type="entry name" value="FHA"/>
    <property type="match status" value="1"/>
</dbReference>